<dbReference type="EMBL" id="CP133592">
    <property type="protein sequence ID" value="WMW25964.1"/>
    <property type="molecule type" value="Genomic_DNA"/>
</dbReference>
<sequence length="58" mass="6616">MENSMFESTNDETCFTHNGPFKVIITGESIEGQVLPDTYELNESFIVGDIRVFGEKWI</sequence>
<dbReference type="KEGG" id="mseb:RE474_04385"/>
<gene>
    <name evidence="1" type="ORF">RE474_04385</name>
</gene>
<accession>A0AA51YMF5</accession>
<dbReference type="GeneID" id="84231928"/>
<dbReference type="AlphaFoldDB" id="A0AA51YMF5"/>
<name>A0AA51YMF5_9EURY</name>
<organism evidence="1 2">
    <name type="scientific">Methanolobus sediminis</name>
    <dbReference type="NCBI Taxonomy" id="3072978"/>
    <lineage>
        <taxon>Archaea</taxon>
        <taxon>Methanobacteriati</taxon>
        <taxon>Methanobacteriota</taxon>
        <taxon>Stenosarchaea group</taxon>
        <taxon>Methanomicrobia</taxon>
        <taxon>Methanosarcinales</taxon>
        <taxon>Methanosarcinaceae</taxon>
        <taxon>Methanolobus</taxon>
    </lineage>
</organism>
<reference evidence="1 2" key="1">
    <citation type="submission" date="2023-08" db="EMBL/GenBank/DDBJ databases">
        <title>Methanolobus mangrovi sp. nov. and Methanolobus sediminis sp. nov, two novel methylotrophic methanogens isolated from mangrove sediments in China.</title>
        <authorList>
            <person name="Zhou J."/>
        </authorList>
    </citation>
    <scope>NUCLEOTIDE SEQUENCE [LARGE SCALE GENOMIC DNA]</scope>
    <source>
        <strain evidence="1 2">FTZ6</strain>
    </source>
</reference>
<dbReference type="Proteomes" id="UP001182908">
    <property type="component" value="Chromosome"/>
</dbReference>
<evidence type="ECO:0000313" key="2">
    <source>
        <dbReference type="Proteomes" id="UP001182908"/>
    </source>
</evidence>
<dbReference type="RefSeq" id="WP_309311761.1">
    <property type="nucleotide sequence ID" value="NZ_CP133592.1"/>
</dbReference>
<evidence type="ECO:0000313" key="1">
    <source>
        <dbReference type="EMBL" id="WMW25964.1"/>
    </source>
</evidence>
<proteinExistence type="predicted"/>
<protein>
    <submittedName>
        <fullName evidence="1">Uncharacterized protein</fullName>
    </submittedName>
</protein>
<keyword evidence="2" id="KW-1185">Reference proteome</keyword>